<feature type="domain" description="SOCS box" evidence="5">
    <location>
        <begin position="255"/>
        <end position="295"/>
    </location>
</feature>
<evidence type="ECO:0000313" key="6">
    <source>
        <dbReference type="Ensembl" id="ENSECRP00000016523.1"/>
    </source>
</evidence>
<reference evidence="6" key="2">
    <citation type="submission" date="2025-08" db="UniProtKB">
        <authorList>
            <consortium name="Ensembl"/>
        </authorList>
    </citation>
    <scope>IDENTIFICATION</scope>
</reference>
<evidence type="ECO:0000256" key="4">
    <source>
        <dbReference type="PROSITE-ProRule" id="PRU00023"/>
    </source>
</evidence>
<proteinExistence type="predicted"/>
<feature type="repeat" description="ANK" evidence="4">
    <location>
        <begin position="56"/>
        <end position="85"/>
    </location>
</feature>
<feature type="repeat" description="ANK" evidence="4">
    <location>
        <begin position="119"/>
        <end position="151"/>
    </location>
</feature>
<dbReference type="Gene3D" id="1.10.750.20">
    <property type="entry name" value="SOCS box"/>
    <property type="match status" value="1"/>
</dbReference>
<organism evidence="6 7">
    <name type="scientific">Erpetoichthys calabaricus</name>
    <name type="common">Rope fish</name>
    <name type="synonym">Calamoichthys calabaricus</name>
    <dbReference type="NCBI Taxonomy" id="27687"/>
    <lineage>
        <taxon>Eukaryota</taxon>
        <taxon>Metazoa</taxon>
        <taxon>Chordata</taxon>
        <taxon>Craniata</taxon>
        <taxon>Vertebrata</taxon>
        <taxon>Euteleostomi</taxon>
        <taxon>Actinopterygii</taxon>
        <taxon>Polypteriformes</taxon>
        <taxon>Polypteridae</taxon>
        <taxon>Erpetoichthys</taxon>
    </lineage>
</organism>
<gene>
    <name evidence="6" type="primary">ASB12</name>
</gene>
<name>A0A8C4SH14_ERPCA</name>
<protein>
    <submittedName>
        <fullName evidence="6">Ankyrin repeat and SOCS box containing 12</fullName>
    </submittedName>
</protein>
<dbReference type="InterPro" id="IPR036036">
    <property type="entry name" value="SOCS_box-like_dom_sf"/>
</dbReference>
<dbReference type="GO" id="GO:0035556">
    <property type="term" value="P:intracellular signal transduction"/>
    <property type="evidence" value="ECO:0007669"/>
    <property type="project" value="InterPro"/>
</dbReference>
<dbReference type="InterPro" id="IPR050776">
    <property type="entry name" value="Ank_Repeat/CDKN_Inhibitor"/>
</dbReference>
<comment type="pathway">
    <text evidence="1">Protein modification; protein ubiquitination.</text>
</comment>
<dbReference type="CDD" id="cd03716">
    <property type="entry name" value="SOCS_ASB_like"/>
    <property type="match status" value="1"/>
</dbReference>
<evidence type="ECO:0000259" key="5">
    <source>
        <dbReference type="PROSITE" id="PS50225"/>
    </source>
</evidence>
<dbReference type="GO" id="GO:0016567">
    <property type="term" value="P:protein ubiquitination"/>
    <property type="evidence" value="ECO:0007669"/>
    <property type="project" value="UniProtKB-UniPathway"/>
</dbReference>
<dbReference type="Pfam" id="PF07525">
    <property type="entry name" value="SOCS_box"/>
    <property type="match status" value="1"/>
</dbReference>
<dbReference type="InterPro" id="IPR002110">
    <property type="entry name" value="Ankyrin_rpt"/>
</dbReference>
<dbReference type="PROSITE" id="PS50297">
    <property type="entry name" value="ANK_REP_REGION"/>
    <property type="match status" value="3"/>
</dbReference>
<dbReference type="PROSITE" id="PS50088">
    <property type="entry name" value="ANK_REPEAT"/>
    <property type="match status" value="3"/>
</dbReference>
<evidence type="ECO:0000256" key="2">
    <source>
        <dbReference type="ARBA" id="ARBA00022737"/>
    </source>
</evidence>
<dbReference type="SUPFAM" id="SSF158235">
    <property type="entry name" value="SOCS box-like"/>
    <property type="match status" value="1"/>
</dbReference>
<keyword evidence="2" id="KW-0677">Repeat</keyword>
<dbReference type="InterPro" id="IPR036770">
    <property type="entry name" value="Ankyrin_rpt-contain_sf"/>
</dbReference>
<dbReference type="InterPro" id="IPR001496">
    <property type="entry name" value="SOCS_box"/>
</dbReference>
<feature type="repeat" description="ANK" evidence="4">
    <location>
        <begin position="86"/>
        <end position="114"/>
    </location>
</feature>
<dbReference type="Pfam" id="PF00023">
    <property type="entry name" value="Ank"/>
    <property type="match status" value="1"/>
</dbReference>
<sequence>MLHFAEEEDKTSDAVEIQELHEAVFNNNHRLLLVLLSQERYRKLINSRSGWGIPGTPLRLAASHGYLSCVELLLAHGAEVDSLDVKAQTPLFTAVSGKHLDCVHALLSAGADPNGSIYNNCSPVLTASREGDVEILSELLEHGAEVNTRSKSSLWTSHSPVCSGPLYLSAVYGHLDCFKLLLIYGANPDFNCTEEKLLVKIKQPKTILEMCLRHCCEAEYVQLLIDFGANVYLPTLNVEKTTKQKKLWSLCPKRLMSWCRLTIRNALRLAGRLAYVDRLHIPSSLKHYLKHKSRPMADNFP</sequence>
<dbReference type="GeneTree" id="ENSGT00940000153902"/>
<reference evidence="6" key="1">
    <citation type="submission" date="2021-06" db="EMBL/GenBank/DDBJ databases">
        <authorList>
            <consortium name="Wellcome Sanger Institute Data Sharing"/>
        </authorList>
    </citation>
    <scope>NUCLEOTIDE SEQUENCE [LARGE SCALE GENOMIC DNA]</scope>
</reference>
<evidence type="ECO:0000256" key="1">
    <source>
        <dbReference type="ARBA" id="ARBA00004906"/>
    </source>
</evidence>
<evidence type="ECO:0000313" key="7">
    <source>
        <dbReference type="Proteomes" id="UP000694620"/>
    </source>
</evidence>
<dbReference type="SMART" id="SM00969">
    <property type="entry name" value="SOCS_box"/>
    <property type="match status" value="1"/>
</dbReference>
<dbReference type="SMART" id="SM00248">
    <property type="entry name" value="ANK"/>
    <property type="match status" value="5"/>
</dbReference>
<dbReference type="UniPathway" id="UPA00143"/>
<dbReference type="SUPFAM" id="SSF48403">
    <property type="entry name" value="Ankyrin repeat"/>
    <property type="match status" value="1"/>
</dbReference>
<dbReference type="PANTHER" id="PTHR24201">
    <property type="entry name" value="ANK_REP_REGION DOMAIN-CONTAINING PROTEIN"/>
    <property type="match status" value="1"/>
</dbReference>
<accession>A0A8C4SH14</accession>
<dbReference type="Ensembl" id="ENSECRT00000016817.1">
    <property type="protein sequence ID" value="ENSECRP00000016523.1"/>
    <property type="gene ID" value="ENSECRG00000010992.1"/>
</dbReference>
<reference evidence="6" key="3">
    <citation type="submission" date="2025-09" db="UniProtKB">
        <authorList>
            <consortium name="Ensembl"/>
        </authorList>
    </citation>
    <scope>IDENTIFICATION</scope>
</reference>
<dbReference type="Proteomes" id="UP000694620">
    <property type="component" value="Chromosome 12"/>
</dbReference>
<dbReference type="AlphaFoldDB" id="A0A8C4SH14"/>
<dbReference type="Pfam" id="PF12796">
    <property type="entry name" value="Ank_2"/>
    <property type="match status" value="1"/>
</dbReference>
<dbReference type="PROSITE" id="PS50225">
    <property type="entry name" value="SOCS"/>
    <property type="match status" value="1"/>
</dbReference>
<keyword evidence="3 4" id="KW-0040">ANK repeat</keyword>
<keyword evidence="7" id="KW-1185">Reference proteome</keyword>
<evidence type="ECO:0000256" key="3">
    <source>
        <dbReference type="ARBA" id="ARBA00023043"/>
    </source>
</evidence>
<dbReference type="Gene3D" id="1.25.40.20">
    <property type="entry name" value="Ankyrin repeat-containing domain"/>
    <property type="match status" value="1"/>
</dbReference>